<evidence type="ECO:0000259" key="2">
    <source>
        <dbReference type="Pfam" id="PF05569"/>
    </source>
</evidence>
<dbReference type="Proteomes" id="UP001596250">
    <property type="component" value="Unassembled WGS sequence"/>
</dbReference>
<name>A0ABW1IUA8_9BACL</name>
<dbReference type="InterPro" id="IPR008756">
    <property type="entry name" value="Peptidase_M56"/>
</dbReference>
<dbReference type="RefSeq" id="WP_379896082.1">
    <property type="nucleotide sequence ID" value="NZ_CBCSCT010000010.1"/>
</dbReference>
<dbReference type="PANTHER" id="PTHR34978">
    <property type="entry name" value="POSSIBLE SENSOR-TRANSDUCER PROTEIN BLAR"/>
    <property type="match status" value="1"/>
</dbReference>
<evidence type="ECO:0000313" key="3">
    <source>
        <dbReference type="EMBL" id="MFC5988606.1"/>
    </source>
</evidence>
<keyword evidence="1" id="KW-1133">Transmembrane helix</keyword>
<feature type="transmembrane region" description="Helical" evidence="1">
    <location>
        <begin position="62"/>
        <end position="80"/>
    </location>
</feature>
<evidence type="ECO:0000313" key="4">
    <source>
        <dbReference type="Proteomes" id="UP001596250"/>
    </source>
</evidence>
<feature type="domain" description="Peptidase M56" evidence="2">
    <location>
        <begin position="54"/>
        <end position="248"/>
    </location>
</feature>
<proteinExistence type="predicted"/>
<sequence length="285" mass="33358">MNPVFRINFIFGSLLLVGVMILVQMGLYIAHQLWDVRLPWNFFQYCISALKEETVAHNVTKFLINVIILYTFGKMIWRLYKQLRLTQKWLRVFHSKKHTKLTKQLNDKYKKWGTEFIVVNDEKFIALTIGFFQPRIIVSTGVLSMFSNHEVEAILLHEWYHCRNRDPLKMFLLALILDGLGYIPTMKAMVRDFKTWKELLADRFAIKQMGTEYYLGNVLLKLSKVGKIQHSTAVAYFAENAINYRIMQVLEPKQRIHVPMSDFKPLLLTLSLIFIMSSIILGGCS</sequence>
<feature type="transmembrane region" description="Helical" evidence="1">
    <location>
        <begin position="170"/>
        <end position="190"/>
    </location>
</feature>
<protein>
    <submittedName>
        <fullName evidence="3">M56 family metallopeptidase</fullName>
    </submittedName>
</protein>
<dbReference type="PANTHER" id="PTHR34978:SF3">
    <property type="entry name" value="SLR0241 PROTEIN"/>
    <property type="match status" value="1"/>
</dbReference>
<dbReference type="Pfam" id="PF05569">
    <property type="entry name" value="Peptidase_M56"/>
    <property type="match status" value="1"/>
</dbReference>
<reference evidence="4" key="1">
    <citation type="journal article" date="2019" name="Int. J. Syst. Evol. Microbiol.">
        <title>The Global Catalogue of Microorganisms (GCM) 10K type strain sequencing project: providing services to taxonomists for standard genome sequencing and annotation.</title>
        <authorList>
            <consortium name="The Broad Institute Genomics Platform"/>
            <consortium name="The Broad Institute Genome Sequencing Center for Infectious Disease"/>
            <person name="Wu L."/>
            <person name="Ma J."/>
        </authorList>
    </citation>
    <scope>NUCLEOTIDE SEQUENCE [LARGE SCALE GENOMIC DNA]</scope>
    <source>
        <strain evidence="4">CCM 8749</strain>
    </source>
</reference>
<dbReference type="Gene3D" id="3.30.2010.10">
    <property type="entry name" value="Metalloproteases ('zincins'), catalytic domain"/>
    <property type="match status" value="1"/>
</dbReference>
<keyword evidence="4" id="KW-1185">Reference proteome</keyword>
<evidence type="ECO:0000256" key="1">
    <source>
        <dbReference type="SAM" id="Phobius"/>
    </source>
</evidence>
<comment type="caution">
    <text evidence="3">The sequence shown here is derived from an EMBL/GenBank/DDBJ whole genome shotgun (WGS) entry which is preliminary data.</text>
</comment>
<feature type="transmembrane region" description="Helical" evidence="1">
    <location>
        <begin position="7"/>
        <end position="30"/>
    </location>
</feature>
<dbReference type="CDD" id="cd07326">
    <property type="entry name" value="M56_BlaR1_MecR1_like"/>
    <property type="match status" value="1"/>
</dbReference>
<dbReference type="EMBL" id="JBHSQV010000183">
    <property type="protein sequence ID" value="MFC5988606.1"/>
    <property type="molecule type" value="Genomic_DNA"/>
</dbReference>
<dbReference type="InterPro" id="IPR052173">
    <property type="entry name" value="Beta-lactam_resp_regulator"/>
</dbReference>
<organism evidence="3 4">
    <name type="scientific">Marinicrinis lubricantis</name>
    <dbReference type="NCBI Taxonomy" id="2086470"/>
    <lineage>
        <taxon>Bacteria</taxon>
        <taxon>Bacillati</taxon>
        <taxon>Bacillota</taxon>
        <taxon>Bacilli</taxon>
        <taxon>Bacillales</taxon>
        <taxon>Paenibacillaceae</taxon>
    </lineage>
</organism>
<keyword evidence="1" id="KW-0472">Membrane</keyword>
<feature type="transmembrane region" description="Helical" evidence="1">
    <location>
        <begin position="266"/>
        <end position="284"/>
    </location>
</feature>
<gene>
    <name evidence="3" type="ORF">ACFPXP_19555</name>
</gene>
<accession>A0ABW1IUA8</accession>
<keyword evidence="1" id="KW-0812">Transmembrane</keyword>